<dbReference type="Pfam" id="PF02906">
    <property type="entry name" value="Fe_hyd_lg_C"/>
    <property type="match status" value="1"/>
</dbReference>
<dbReference type="InterPro" id="IPR000283">
    <property type="entry name" value="NADH_UbQ_OxRdtase_75kDa_su_CS"/>
</dbReference>
<evidence type="ECO:0000256" key="8">
    <source>
        <dbReference type="ARBA" id="ARBA00022967"/>
    </source>
</evidence>
<feature type="domain" description="4Fe-4S ferredoxin-type" evidence="15">
    <location>
        <begin position="180"/>
        <end position="211"/>
    </location>
</feature>
<evidence type="ECO:0000256" key="4">
    <source>
        <dbReference type="ARBA" id="ARBA00022485"/>
    </source>
</evidence>
<dbReference type="InterPro" id="IPR009016">
    <property type="entry name" value="Fe_hydrogenase"/>
</dbReference>
<evidence type="ECO:0000256" key="13">
    <source>
        <dbReference type="ARBA" id="ARBA00034078"/>
    </source>
</evidence>
<evidence type="ECO:0000256" key="10">
    <source>
        <dbReference type="ARBA" id="ARBA00023014"/>
    </source>
</evidence>
<keyword evidence="18" id="KW-1185">Reference proteome</keyword>
<dbReference type="SMART" id="SM00929">
    <property type="entry name" value="NADH-G_4Fe-4S_3"/>
    <property type="match status" value="1"/>
</dbReference>
<dbReference type="CDD" id="cd00207">
    <property type="entry name" value="fer2"/>
    <property type="match status" value="1"/>
</dbReference>
<dbReference type="InterPro" id="IPR019574">
    <property type="entry name" value="NADH_UbQ_OxRdtase_Gsu_4Fe4S-bd"/>
</dbReference>
<dbReference type="Pfam" id="PF10588">
    <property type="entry name" value="NADH-G_4Fe-4S_3"/>
    <property type="match status" value="1"/>
</dbReference>
<evidence type="ECO:0000256" key="7">
    <source>
        <dbReference type="ARBA" id="ARBA00022737"/>
    </source>
</evidence>
<dbReference type="RefSeq" id="WP_091547134.1">
    <property type="nucleotide sequence ID" value="NZ_FMUS01000035.1"/>
</dbReference>
<dbReference type="STRING" id="1120976.SAMN03080606_03949"/>
<dbReference type="GO" id="GO:0005506">
    <property type="term" value="F:iron ion binding"/>
    <property type="evidence" value="ECO:0007669"/>
    <property type="project" value="InterPro"/>
</dbReference>
<accession>A0A1G5L2B3</accession>
<dbReference type="NCBIfam" id="NF040763">
    <property type="entry name" value="FeFe_hydrog_A6"/>
    <property type="match status" value="1"/>
</dbReference>
<gene>
    <name evidence="17" type="ORF">SAMN03080606_03949</name>
</gene>
<dbReference type="GO" id="GO:0008137">
    <property type="term" value="F:NADH dehydrogenase (ubiquinone) activity"/>
    <property type="evidence" value="ECO:0007669"/>
    <property type="project" value="InterPro"/>
</dbReference>
<dbReference type="PANTHER" id="PTHR11615">
    <property type="entry name" value="NITRATE, FORMATE, IRON DEHYDROGENASE"/>
    <property type="match status" value="1"/>
</dbReference>
<dbReference type="PROSITE" id="PS51839">
    <property type="entry name" value="4FE4S_HC3"/>
    <property type="match status" value="1"/>
</dbReference>
<evidence type="ECO:0000259" key="14">
    <source>
        <dbReference type="PROSITE" id="PS51085"/>
    </source>
</evidence>
<keyword evidence="12" id="KW-0472">Membrane</keyword>
<dbReference type="InterPro" id="IPR017900">
    <property type="entry name" value="4Fe4S_Fe_S_CS"/>
</dbReference>
<dbReference type="InterPro" id="IPR036010">
    <property type="entry name" value="2Fe-2S_ferredoxin-like_sf"/>
</dbReference>
<dbReference type="PROSITE" id="PS00198">
    <property type="entry name" value="4FE4S_FER_1"/>
    <property type="match status" value="1"/>
</dbReference>
<keyword evidence="6" id="KW-0479">Metal-binding</keyword>
<proteinExistence type="inferred from homology"/>
<evidence type="ECO:0000256" key="3">
    <source>
        <dbReference type="ARBA" id="ARBA00005404"/>
    </source>
</evidence>
<keyword evidence="7" id="KW-0677">Repeat</keyword>
<comment type="similarity">
    <text evidence="3">Belongs to the complex I 75 kDa subunit family.</text>
</comment>
<comment type="cofactor">
    <cofactor evidence="13">
        <name>[2Fe-2S] cluster</name>
        <dbReference type="ChEBI" id="CHEBI:190135"/>
    </cofactor>
</comment>
<dbReference type="Gene3D" id="3.10.20.740">
    <property type="match status" value="1"/>
</dbReference>
<dbReference type="Gene3D" id="3.30.70.20">
    <property type="match status" value="1"/>
</dbReference>
<evidence type="ECO:0000256" key="12">
    <source>
        <dbReference type="ARBA" id="ARBA00023136"/>
    </source>
</evidence>
<dbReference type="Gene3D" id="4.10.260.20">
    <property type="entry name" value="Iron hydrogenase, small subunit"/>
    <property type="match status" value="1"/>
</dbReference>
<feature type="domain" description="2Fe-2S ferredoxin-type" evidence="14">
    <location>
        <begin position="2"/>
        <end position="80"/>
    </location>
</feature>
<keyword evidence="4" id="KW-0004">4Fe-4S</keyword>
<dbReference type="EMBL" id="FMUS01000035">
    <property type="protein sequence ID" value="SCZ06430.1"/>
    <property type="molecule type" value="Genomic_DNA"/>
</dbReference>
<feature type="domain" description="4Fe-4S ferredoxin-type" evidence="15">
    <location>
        <begin position="139"/>
        <end position="172"/>
    </location>
</feature>
<dbReference type="SUPFAM" id="SSF54862">
    <property type="entry name" value="4Fe-4S ferredoxins"/>
    <property type="match status" value="1"/>
</dbReference>
<dbReference type="Pfam" id="PF13510">
    <property type="entry name" value="Fer2_4"/>
    <property type="match status" value="1"/>
</dbReference>
<dbReference type="InterPro" id="IPR054351">
    <property type="entry name" value="NADH_UbQ_OxRdtase_ferredoxin"/>
</dbReference>
<dbReference type="OrthoDB" id="9805142at2"/>
<keyword evidence="10" id="KW-0411">Iron-sulfur</keyword>
<dbReference type="SUPFAM" id="SSF53920">
    <property type="entry name" value="Fe-only hydrogenase"/>
    <property type="match status" value="1"/>
</dbReference>
<dbReference type="InterPro" id="IPR017896">
    <property type="entry name" value="4Fe4S_Fe-S-bd"/>
</dbReference>
<evidence type="ECO:0000256" key="5">
    <source>
        <dbReference type="ARBA" id="ARBA00022714"/>
    </source>
</evidence>
<feature type="domain" description="4Fe-4S His(Cys)3-ligated-type" evidence="16">
    <location>
        <begin position="80"/>
        <end position="119"/>
    </location>
</feature>
<dbReference type="PROSITE" id="PS51085">
    <property type="entry name" value="2FE2S_FER_2"/>
    <property type="match status" value="1"/>
</dbReference>
<dbReference type="PROSITE" id="PS00641">
    <property type="entry name" value="COMPLEX1_75K_1"/>
    <property type="match status" value="1"/>
</dbReference>
<dbReference type="GO" id="GO:0051537">
    <property type="term" value="F:2 iron, 2 sulfur cluster binding"/>
    <property type="evidence" value="ECO:0007669"/>
    <property type="project" value="UniProtKB-KW"/>
</dbReference>
<protein>
    <submittedName>
        <fullName evidence="17">NAD(P)-dependent iron-only hydrogenase catalytic subunit</fullName>
    </submittedName>
</protein>
<keyword evidence="11" id="KW-0520">NAD</keyword>
<sequence>MDKIIVTVDGQKVSVESNTTILEAARKTNVNIPTLCYHPDQNIKGSCRICIVEVEGQNSFSAACCTPIREGMKIKTNTMKVREARKMIMKLILANHNSECISCKRNGNCELQTLCEELNIEENDLDKFTNLLPIDQSNPSIVRDQSKCIKCGRCIEACDEIQGVGAIYTVNRGHEMRIAPAYEKNLCDVQCVYCGQCINVCPVGAIYEKDNIEEVWRALEDSNKHVVVQIAPAVRVALGEAFGMKPGSIVTGKIVSFLRKIGFDSVFDTNFTADLTIIEEGNELLHRIQNNGKLPMLTSCSPGWIRYIEFFYPELLGHLSTCKSPQQMFGALIKSYHAQKTDINPSDIIVVSIMPCTAKKTEAKREEMQDNGYQDVDIVITTRELAKMIKESRIRIEELDEEGFDDPFGISTGAGAVFGATGGVMEAALRTVYEVVTGNELEKIDFENLRGISGFKEANVPVGELNINVAVTNGLKNAKILLDLIKEGKADYHFIEIMCCPGGCIGGGGQPIPSTNEIKEKRIEAIYKVDLLSELRKSHLNPVVKTLYEEFLQQPLGEKSHQLLHTHYTDRSKE</sequence>
<organism evidence="17 18">
    <name type="scientific">Alkaliphilus peptidifermentans DSM 18978</name>
    <dbReference type="NCBI Taxonomy" id="1120976"/>
    <lineage>
        <taxon>Bacteria</taxon>
        <taxon>Bacillati</taxon>
        <taxon>Bacillota</taxon>
        <taxon>Clostridia</taxon>
        <taxon>Peptostreptococcales</taxon>
        <taxon>Natronincolaceae</taxon>
        <taxon>Alkaliphilus</taxon>
    </lineage>
</organism>
<keyword evidence="5" id="KW-0001">2Fe-2S</keyword>
<dbReference type="InterPro" id="IPR049830">
    <property type="entry name" value="HndD"/>
</dbReference>
<dbReference type="GO" id="GO:0016020">
    <property type="term" value="C:membrane"/>
    <property type="evidence" value="ECO:0007669"/>
    <property type="project" value="UniProtKB-SubCell"/>
</dbReference>
<dbReference type="GO" id="GO:0008901">
    <property type="term" value="F:ferredoxin hydrogenase activity"/>
    <property type="evidence" value="ECO:0007669"/>
    <property type="project" value="InterPro"/>
</dbReference>
<evidence type="ECO:0000256" key="1">
    <source>
        <dbReference type="ARBA" id="ARBA00001966"/>
    </source>
</evidence>
<dbReference type="Pfam" id="PF22117">
    <property type="entry name" value="Fer4_Nqo3"/>
    <property type="match status" value="1"/>
</dbReference>
<dbReference type="InterPro" id="IPR004108">
    <property type="entry name" value="Fe_hydrogenase_lsu_C"/>
</dbReference>
<reference evidence="17 18" key="1">
    <citation type="submission" date="2016-10" db="EMBL/GenBank/DDBJ databases">
        <authorList>
            <person name="de Groot N.N."/>
        </authorList>
    </citation>
    <scope>NUCLEOTIDE SEQUENCE [LARGE SCALE GENOMIC DNA]</scope>
    <source>
        <strain evidence="17 18">DSM 18978</strain>
    </source>
</reference>
<dbReference type="PROSITE" id="PS51379">
    <property type="entry name" value="4FE4S_FER_2"/>
    <property type="match status" value="2"/>
</dbReference>
<comment type="subcellular location">
    <subcellularLocation>
        <location evidence="2">Membrane</location>
    </subcellularLocation>
</comment>
<evidence type="ECO:0000313" key="17">
    <source>
        <dbReference type="EMBL" id="SCZ06430.1"/>
    </source>
</evidence>
<evidence type="ECO:0000256" key="9">
    <source>
        <dbReference type="ARBA" id="ARBA00023004"/>
    </source>
</evidence>
<dbReference type="NCBIfam" id="TIGR02512">
    <property type="entry name" value="FeFe_hydrog_A"/>
    <property type="match status" value="1"/>
</dbReference>
<evidence type="ECO:0000313" key="18">
    <source>
        <dbReference type="Proteomes" id="UP000198636"/>
    </source>
</evidence>
<dbReference type="FunFam" id="3.10.20.740:FF:000004">
    <property type="entry name" value="NADH-quinone oxidoreductase"/>
    <property type="match status" value="1"/>
</dbReference>
<dbReference type="InterPro" id="IPR013352">
    <property type="entry name" value="Fe_hydrogenase_subset"/>
</dbReference>
<dbReference type="FunFam" id="3.30.70.20:FF:000035">
    <property type="entry name" value="Iron hydrogenase 1"/>
    <property type="match status" value="1"/>
</dbReference>
<evidence type="ECO:0000256" key="2">
    <source>
        <dbReference type="ARBA" id="ARBA00004370"/>
    </source>
</evidence>
<dbReference type="Gene3D" id="3.40.950.10">
    <property type="entry name" value="Fe-only Hydrogenase (Larger Subunit), Chain L, domain 3"/>
    <property type="match status" value="1"/>
</dbReference>
<dbReference type="GO" id="GO:0042773">
    <property type="term" value="P:ATP synthesis coupled electron transport"/>
    <property type="evidence" value="ECO:0007669"/>
    <property type="project" value="InterPro"/>
</dbReference>
<dbReference type="InterPro" id="IPR001041">
    <property type="entry name" value="2Fe-2S_ferredoxin-type"/>
</dbReference>
<comment type="cofactor">
    <cofactor evidence="1">
        <name>[4Fe-4S] cluster</name>
        <dbReference type="ChEBI" id="CHEBI:49883"/>
    </cofactor>
</comment>
<dbReference type="GO" id="GO:0051539">
    <property type="term" value="F:4 iron, 4 sulfur cluster binding"/>
    <property type="evidence" value="ECO:0007669"/>
    <property type="project" value="UniProtKB-KW"/>
</dbReference>
<dbReference type="SUPFAM" id="SSF54292">
    <property type="entry name" value="2Fe-2S ferredoxin-like"/>
    <property type="match status" value="1"/>
</dbReference>
<evidence type="ECO:0000256" key="6">
    <source>
        <dbReference type="ARBA" id="ARBA00022723"/>
    </source>
</evidence>
<dbReference type="AlphaFoldDB" id="A0A1G5L2B3"/>
<dbReference type="Pfam" id="PF02256">
    <property type="entry name" value="Fe_hyd_SSU"/>
    <property type="match status" value="1"/>
</dbReference>
<evidence type="ECO:0000259" key="15">
    <source>
        <dbReference type="PROSITE" id="PS51379"/>
    </source>
</evidence>
<keyword evidence="9" id="KW-0408">Iron</keyword>
<evidence type="ECO:0000259" key="16">
    <source>
        <dbReference type="PROSITE" id="PS51839"/>
    </source>
</evidence>
<dbReference type="InterPro" id="IPR036991">
    <property type="entry name" value="Fe_hydrogenase_ssu_sf"/>
</dbReference>
<evidence type="ECO:0000256" key="11">
    <source>
        <dbReference type="ARBA" id="ARBA00023027"/>
    </source>
</evidence>
<dbReference type="InterPro" id="IPR003149">
    <property type="entry name" value="Fe_hydrogenase_ssu"/>
</dbReference>
<dbReference type="Gene3D" id="3.40.50.1780">
    <property type="match status" value="1"/>
</dbReference>
<dbReference type="Proteomes" id="UP000198636">
    <property type="component" value="Unassembled WGS sequence"/>
</dbReference>
<dbReference type="SMART" id="SM00902">
    <property type="entry name" value="Fe_hyd_SSU"/>
    <property type="match status" value="1"/>
</dbReference>
<name>A0A1G5L2B3_9FIRM</name>
<dbReference type="InterPro" id="IPR050340">
    <property type="entry name" value="Cytosolic_Fe-S_CAF"/>
</dbReference>
<keyword evidence="8" id="KW-1278">Translocase</keyword>